<dbReference type="PROSITE" id="PS00375">
    <property type="entry name" value="UDPGT"/>
    <property type="match status" value="1"/>
</dbReference>
<dbReference type="PANTHER" id="PTHR11926:SF1560">
    <property type="entry name" value="UDP-GLYCOSYLTRANSFERASE 74E1-RELATED"/>
    <property type="match status" value="1"/>
</dbReference>
<dbReference type="SUPFAM" id="SSF56672">
    <property type="entry name" value="DNA/RNA polymerases"/>
    <property type="match status" value="1"/>
</dbReference>
<dbReference type="Pfam" id="PF26168">
    <property type="entry name" value="Glyco_transf_N"/>
    <property type="match status" value="1"/>
</dbReference>
<keyword evidence="7" id="KW-1185">Reference proteome</keyword>
<dbReference type="EMBL" id="SMOL01000401">
    <property type="protein sequence ID" value="KAB2617183.1"/>
    <property type="molecule type" value="Genomic_DNA"/>
</dbReference>
<dbReference type="Gene3D" id="3.10.10.10">
    <property type="entry name" value="HIV Type 1 Reverse Transcriptase, subunit A, domain 1"/>
    <property type="match status" value="1"/>
</dbReference>
<feature type="domain" description="Reverse transcriptase" evidence="4">
    <location>
        <begin position="783"/>
        <end position="839"/>
    </location>
</feature>
<dbReference type="Pfam" id="PF00201">
    <property type="entry name" value="UDPGT"/>
    <property type="match status" value="1"/>
</dbReference>
<evidence type="ECO:0000256" key="1">
    <source>
        <dbReference type="ARBA" id="ARBA00009995"/>
    </source>
</evidence>
<dbReference type="InterPro" id="IPR035595">
    <property type="entry name" value="UDP_glycos_trans_CS"/>
</dbReference>
<evidence type="ECO:0000313" key="7">
    <source>
        <dbReference type="Proteomes" id="UP000327157"/>
    </source>
</evidence>
<dbReference type="AlphaFoldDB" id="A0A5N5GR56"/>
<feature type="region of interest" description="Disordered" evidence="3">
    <location>
        <begin position="835"/>
        <end position="856"/>
    </location>
</feature>
<feature type="domain" description="Glycosyltransferase N-terminal" evidence="5">
    <location>
        <begin position="10"/>
        <end position="45"/>
    </location>
</feature>
<proteinExistence type="inferred from homology"/>
<dbReference type="InterPro" id="IPR000477">
    <property type="entry name" value="RT_dom"/>
</dbReference>
<dbReference type="InterPro" id="IPR058980">
    <property type="entry name" value="Glyco_transf_N"/>
</dbReference>
<dbReference type="Proteomes" id="UP000327157">
    <property type="component" value="Chromosome 15"/>
</dbReference>
<dbReference type="InterPro" id="IPR043502">
    <property type="entry name" value="DNA/RNA_pol_sf"/>
</dbReference>
<gene>
    <name evidence="6" type="ORF">D8674_013052</name>
</gene>
<evidence type="ECO:0000259" key="5">
    <source>
        <dbReference type="Pfam" id="PF26168"/>
    </source>
</evidence>
<dbReference type="PANTHER" id="PTHR11926">
    <property type="entry name" value="GLUCOSYL/GLUCURONOSYL TRANSFERASES"/>
    <property type="match status" value="1"/>
</dbReference>
<evidence type="ECO:0000313" key="6">
    <source>
        <dbReference type="EMBL" id="KAB2617183.1"/>
    </source>
</evidence>
<protein>
    <submittedName>
        <fullName evidence="6">UDP-glycosyltransferase 74E2-like</fullName>
    </submittedName>
</protein>
<organism evidence="6 7">
    <name type="scientific">Pyrus ussuriensis x Pyrus communis</name>
    <dbReference type="NCBI Taxonomy" id="2448454"/>
    <lineage>
        <taxon>Eukaryota</taxon>
        <taxon>Viridiplantae</taxon>
        <taxon>Streptophyta</taxon>
        <taxon>Embryophyta</taxon>
        <taxon>Tracheophyta</taxon>
        <taxon>Spermatophyta</taxon>
        <taxon>Magnoliopsida</taxon>
        <taxon>eudicotyledons</taxon>
        <taxon>Gunneridae</taxon>
        <taxon>Pentapetalae</taxon>
        <taxon>rosids</taxon>
        <taxon>fabids</taxon>
        <taxon>Rosales</taxon>
        <taxon>Rosaceae</taxon>
        <taxon>Amygdaloideae</taxon>
        <taxon>Maleae</taxon>
        <taxon>Pyrus</taxon>
    </lineage>
</organism>
<evidence type="ECO:0000259" key="4">
    <source>
        <dbReference type="Pfam" id="PF00078"/>
    </source>
</evidence>
<dbReference type="CDD" id="cd03784">
    <property type="entry name" value="GT1_Gtf-like"/>
    <property type="match status" value="1"/>
</dbReference>
<dbReference type="SUPFAM" id="SSF53756">
    <property type="entry name" value="UDP-Glycosyltransferase/glycogen phosphorylase"/>
    <property type="match status" value="1"/>
</dbReference>
<keyword evidence="2 6" id="KW-0808">Transferase</keyword>
<comment type="caution">
    <text evidence="6">The sequence shown here is derived from an EMBL/GenBank/DDBJ whole genome shotgun (WGS) entry which is preliminary data.</text>
</comment>
<dbReference type="Gene3D" id="3.40.50.2000">
    <property type="entry name" value="Glycogen Phosphorylase B"/>
    <property type="match status" value="2"/>
</dbReference>
<dbReference type="Pfam" id="PF00078">
    <property type="entry name" value="RVT_1"/>
    <property type="match status" value="1"/>
</dbReference>
<evidence type="ECO:0000256" key="3">
    <source>
        <dbReference type="SAM" id="MobiDB-lite"/>
    </source>
</evidence>
<sequence length="886" mass="99170">MEKEKERANRIHILVVPLPVQGHINPMLQFSKRLASKGLRVTLVTVSSNAEAIETQLCKVKIEPIHATSEEEEEAGNNVENKVLWFQTILSRRLPQLILKQENDGYPVICLVYDSAMPWVLDTAKGLGIFGASFFTHSCAVGAVYYNVHEGLLRVPLKEPTISLPGLPLLEPQDLPSFIYDPGSYPSFLNLVVSRFSNITGADWIFFNTFHGLEKEVVNWMRTQWPIMTIGPTLPSMYLDKRVEDDKDYGLSIFNPNTEACNKWLESKQTGTVVYVSFGSMANLGEKQMEEIALGLKRSNANFLWVVRESETQKLPSNFEEQTSEKGLVVNWCPQLEVLGHRALGCFMTHCGWNSTLEALSSGVPMVAMPQWTDQTTNAKFVEDEWKVGVRVKVDQMGIVTKEEIERCIAEVIEGERGKEIKRNSMIWRELAKAAMDEGGSSDKNIEEFVATLSCKSFGKGAILSKNKEEEICIHKLVLSLGVESHTRKRLSHLRNLENSTSENFNIQEIRPRRSPRLNVTISGAAPPPRVSTTGTTSMATMIAIRGEVHGVTTTARAVPSKHTQVVRSMAHAQLALMAQPAPVAQPAHVASQAAQVGPRLSQPSGPTIEPGSFSPHLSADLIFPNSNLSPGVYHPSTAQRGAFLPSCSNPNGEQHLSRQVIELTSALAQQTSLVNQLLQHAEIQRAPDERSMHCGMRLDKQTRHPSRLEKSQQWLKRKRMGNSPTKEAGKAEKEELTAFLRENRDVFAWSPSDMPSIDPEVACHKLHVNPAAKRMIQKRRYFTPENQLLSFLDANSGYNQIAMYEPDKEKTVFVIERDTYCYKVMPFGLKNAGATYQREPSPRDGGDTVHSTPYGRLPWKPKATTEYTEVVYDFRKTAYGLSFEQ</sequence>
<name>A0A5N5GR56_9ROSA</name>
<dbReference type="OrthoDB" id="5835829at2759"/>
<dbReference type="GO" id="GO:0080044">
    <property type="term" value="F:quercetin 7-O-glucosyltransferase activity"/>
    <property type="evidence" value="ECO:0007669"/>
    <property type="project" value="TreeGrafter"/>
</dbReference>
<comment type="similarity">
    <text evidence="1">Belongs to the UDP-glycosyltransferase family.</text>
</comment>
<evidence type="ECO:0000256" key="2">
    <source>
        <dbReference type="ARBA" id="ARBA00022679"/>
    </source>
</evidence>
<reference evidence="6 7" key="1">
    <citation type="submission" date="2019-09" db="EMBL/GenBank/DDBJ databases">
        <authorList>
            <person name="Ou C."/>
        </authorList>
    </citation>
    <scope>NUCLEOTIDE SEQUENCE [LARGE SCALE GENOMIC DNA]</scope>
    <source>
        <strain evidence="6">S2</strain>
        <tissue evidence="6">Leaf</tissue>
    </source>
</reference>
<reference evidence="7" key="2">
    <citation type="submission" date="2019-10" db="EMBL/GenBank/DDBJ databases">
        <title>A de novo genome assembly of a pear dwarfing rootstock.</title>
        <authorList>
            <person name="Wang F."/>
            <person name="Wang J."/>
            <person name="Li S."/>
            <person name="Zhang Y."/>
            <person name="Fang M."/>
            <person name="Ma L."/>
            <person name="Zhao Y."/>
            <person name="Jiang S."/>
        </authorList>
    </citation>
    <scope>NUCLEOTIDE SEQUENCE [LARGE SCALE GENOMIC DNA]</scope>
</reference>
<dbReference type="Gene3D" id="3.30.70.270">
    <property type="match status" value="1"/>
</dbReference>
<dbReference type="GO" id="GO:0080043">
    <property type="term" value="F:quercetin 3-O-glucosyltransferase activity"/>
    <property type="evidence" value="ECO:0007669"/>
    <property type="project" value="TreeGrafter"/>
</dbReference>
<dbReference type="FunFam" id="3.40.50.2000:FF:000019">
    <property type="entry name" value="Glycosyltransferase"/>
    <property type="match status" value="1"/>
</dbReference>
<accession>A0A5N5GR56</accession>
<dbReference type="InterPro" id="IPR043128">
    <property type="entry name" value="Rev_trsase/Diguanyl_cyclase"/>
</dbReference>
<reference evidence="6 7" key="3">
    <citation type="submission" date="2019-11" db="EMBL/GenBank/DDBJ databases">
        <title>A de novo genome assembly of a pear dwarfing rootstock.</title>
        <authorList>
            <person name="Wang F."/>
            <person name="Wang J."/>
            <person name="Li S."/>
            <person name="Zhang Y."/>
            <person name="Fang M."/>
            <person name="Ma L."/>
            <person name="Zhao Y."/>
            <person name="Jiang S."/>
        </authorList>
    </citation>
    <scope>NUCLEOTIDE SEQUENCE [LARGE SCALE GENOMIC DNA]</scope>
    <source>
        <strain evidence="6">S2</strain>
        <tissue evidence="6">Leaf</tissue>
    </source>
</reference>
<dbReference type="InterPro" id="IPR002213">
    <property type="entry name" value="UDP_glucos_trans"/>
</dbReference>